<evidence type="ECO:0000259" key="4">
    <source>
        <dbReference type="Pfam" id="PF18074"/>
    </source>
</evidence>
<comment type="caution">
    <text evidence="5">The sequence shown here is derived from an EMBL/GenBank/DDBJ whole genome shotgun (WGS) entry which is preliminary data.</text>
</comment>
<dbReference type="GO" id="GO:0016787">
    <property type="term" value="F:hydrolase activity"/>
    <property type="evidence" value="ECO:0007669"/>
    <property type="project" value="UniProtKB-KW"/>
</dbReference>
<keyword evidence="2" id="KW-0067">ATP-binding</keyword>
<keyword evidence="1" id="KW-0547">Nucleotide-binding</keyword>
<organism evidence="5">
    <name type="scientific">candidate division TA06 bacterium ADurb.Bin417</name>
    <dbReference type="NCBI Taxonomy" id="1852828"/>
    <lineage>
        <taxon>Bacteria</taxon>
        <taxon>Bacteria division TA06</taxon>
    </lineage>
</organism>
<evidence type="ECO:0000256" key="2">
    <source>
        <dbReference type="ARBA" id="ARBA00022840"/>
    </source>
</evidence>
<evidence type="ECO:0000313" key="5">
    <source>
        <dbReference type="EMBL" id="OPZ92038.1"/>
    </source>
</evidence>
<dbReference type="AlphaFoldDB" id="A0A1V5MFN8"/>
<dbReference type="GO" id="GO:0006270">
    <property type="term" value="P:DNA replication initiation"/>
    <property type="evidence" value="ECO:0007669"/>
    <property type="project" value="TreeGrafter"/>
</dbReference>
<dbReference type="SUPFAM" id="SSF52540">
    <property type="entry name" value="P-loop containing nucleoside triphosphate hydrolases"/>
    <property type="match status" value="1"/>
</dbReference>
<evidence type="ECO:0000256" key="1">
    <source>
        <dbReference type="ARBA" id="ARBA00022741"/>
    </source>
</evidence>
<protein>
    <submittedName>
        <fullName evidence="5">Primosomal protein N</fullName>
        <ecNumber evidence="5">3.6.4.-</ecNumber>
    </submittedName>
</protein>
<dbReference type="GO" id="GO:0006302">
    <property type="term" value="P:double-strand break repair"/>
    <property type="evidence" value="ECO:0007669"/>
    <property type="project" value="TreeGrafter"/>
</dbReference>
<reference evidence="5" key="1">
    <citation type="submission" date="2017-02" db="EMBL/GenBank/DDBJ databases">
        <title>Delving into the versatile metabolic prowess of the omnipresent phylum Bacteroidetes.</title>
        <authorList>
            <person name="Nobu M.K."/>
            <person name="Mei R."/>
            <person name="Narihiro T."/>
            <person name="Kuroda K."/>
            <person name="Liu W.-T."/>
        </authorList>
    </citation>
    <scope>NUCLEOTIDE SEQUENCE</scope>
    <source>
        <strain evidence="5">ADurb.Bin417</strain>
    </source>
</reference>
<dbReference type="GO" id="GO:0043138">
    <property type="term" value="F:3'-5' DNA helicase activity"/>
    <property type="evidence" value="ECO:0007669"/>
    <property type="project" value="TreeGrafter"/>
</dbReference>
<sequence length="212" mass="23815">MSRSGGLAELEKFRSGRAQILIGTQMITKGHHFPGVTLAAVLGADNLLNRPDFRAAERYFQLLFQLAGRAGRSLPNAEVLIQTGNPEHYALTALAAYDLEGFYRQELEYRRELGYPPFGRLANLVFSGRKEETAERKARAWLELLTPAAERLGVELLGPAACYHKKLRNRYRWHLLLKSGRPGDIPALLNSLPEKRLYEGGLTLDLDPVDLF</sequence>
<dbReference type="InterPro" id="IPR041236">
    <property type="entry name" value="PriA_C"/>
</dbReference>
<dbReference type="PANTHER" id="PTHR30580">
    <property type="entry name" value="PRIMOSOMAL PROTEIN N"/>
    <property type="match status" value="1"/>
</dbReference>
<feature type="domain" description="Primosomal protein N C-terminal" evidence="4">
    <location>
        <begin position="117"/>
        <end position="208"/>
    </location>
</feature>
<dbReference type="EC" id="3.6.4.-" evidence="5"/>
<gene>
    <name evidence="5" type="primary">priA_2</name>
    <name evidence="5" type="ORF">BWY73_00945</name>
</gene>
<name>A0A1V5MFN8_UNCT6</name>
<dbReference type="Gene3D" id="3.40.50.300">
    <property type="entry name" value="P-loop containing nucleotide triphosphate hydrolases"/>
    <property type="match status" value="1"/>
</dbReference>
<dbReference type="PANTHER" id="PTHR30580:SF0">
    <property type="entry name" value="PRIMOSOMAL PROTEIN N"/>
    <property type="match status" value="1"/>
</dbReference>
<evidence type="ECO:0000256" key="3">
    <source>
        <dbReference type="ARBA" id="ARBA00023125"/>
    </source>
</evidence>
<keyword evidence="3" id="KW-0238">DNA-binding</keyword>
<dbReference type="EMBL" id="MWAK01000134">
    <property type="protein sequence ID" value="OPZ92038.1"/>
    <property type="molecule type" value="Genomic_DNA"/>
</dbReference>
<proteinExistence type="predicted"/>
<dbReference type="Proteomes" id="UP000485484">
    <property type="component" value="Unassembled WGS sequence"/>
</dbReference>
<dbReference type="Pfam" id="PF18074">
    <property type="entry name" value="PriA_C"/>
    <property type="match status" value="1"/>
</dbReference>
<dbReference type="InterPro" id="IPR027417">
    <property type="entry name" value="P-loop_NTPase"/>
</dbReference>
<dbReference type="GO" id="GO:0005524">
    <property type="term" value="F:ATP binding"/>
    <property type="evidence" value="ECO:0007669"/>
    <property type="project" value="UniProtKB-KW"/>
</dbReference>
<dbReference type="GO" id="GO:0003677">
    <property type="term" value="F:DNA binding"/>
    <property type="evidence" value="ECO:0007669"/>
    <property type="project" value="UniProtKB-KW"/>
</dbReference>
<keyword evidence="5" id="KW-0378">Hydrolase</keyword>
<dbReference type="GO" id="GO:0006310">
    <property type="term" value="P:DNA recombination"/>
    <property type="evidence" value="ECO:0007669"/>
    <property type="project" value="TreeGrafter"/>
</dbReference>
<accession>A0A1V5MFN8</accession>